<dbReference type="SUPFAM" id="SSF56059">
    <property type="entry name" value="Glutathione synthetase ATP-binding domain-like"/>
    <property type="match status" value="1"/>
</dbReference>
<evidence type="ECO:0000313" key="1">
    <source>
        <dbReference type="EMBL" id="AVO55574.1"/>
    </source>
</evidence>
<accession>A0A2R3QV20</accession>
<reference evidence="1 2" key="1">
    <citation type="submission" date="2018-03" db="EMBL/GenBank/DDBJ databases">
        <title>Complete genome sequence and methylome analysis of Pseudomonas mendocina NEB 698.</title>
        <authorList>
            <person name="Morgan R.D."/>
        </authorList>
    </citation>
    <scope>NUCLEOTIDE SEQUENCE [LARGE SCALE GENOMIC DNA]</scope>
    <source>
        <strain evidence="1 2">NEB698</strain>
    </source>
</reference>
<gene>
    <name evidence="1" type="ORF">C7A17_23375</name>
</gene>
<dbReference type="Proteomes" id="UP000238327">
    <property type="component" value="Chromosome"/>
</dbReference>
<protein>
    <submittedName>
        <fullName evidence="1">DUF3182 domain-containing protein</fullName>
    </submittedName>
</protein>
<dbReference type="RefSeq" id="WP_106741146.1">
    <property type="nucleotide sequence ID" value="NZ_CP027657.1"/>
</dbReference>
<dbReference type="OrthoDB" id="8648979at2"/>
<sequence length="362" mass="39471">MTPHSSVVWLPVQGTSSQHESAVQQMLAEKLGQLLGCPFIGDYSTSLPSGGRHYFLPDDTLVGDVSALGIDSDQDLFGGVVEHAFVATKAISHPLISEHSRHPDGWSENFALQVDQVTLPGFTAFDLDDAHSAGRRLLRDGPLRLKPVLARAGRGQQSINDLPELEAALAALDAQTVREHGLVLEEELRQPYTYSVGQITVAGVTLSYYGSQHLTRDNHGHSVYGGSELIVVRGDYLALMALTMPRAARLALQQARIYELAAFEAYPALLASRRNYDVACGESRTGKQRCGVLEQSWRVGGASPAEIFALEAFVDDPTLRQLHASTFEHYGDIPPPRGAICLYQGHDNELGMLSKYVKVERA</sequence>
<organism evidence="1 2">
    <name type="scientific">Ectopseudomonas mendocina</name>
    <name type="common">Pseudomonas mendocina</name>
    <dbReference type="NCBI Taxonomy" id="300"/>
    <lineage>
        <taxon>Bacteria</taxon>
        <taxon>Pseudomonadati</taxon>
        <taxon>Pseudomonadota</taxon>
        <taxon>Gammaproteobacteria</taxon>
        <taxon>Pseudomonadales</taxon>
        <taxon>Pseudomonadaceae</taxon>
        <taxon>Ectopseudomonas</taxon>
    </lineage>
</organism>
<dbReference type="AlphaFoldDB" id="A0A2R3QV20"/>
<evidence type="ECO:0000313" key="2">
    <source>
        <dbReference type="Proteomes" id="UP000238327"/>
    </source>
</evidence>
<dbReference type="EMBL" id="CP027657">
    <property type="protein sequence ID" value="AVO55574.1"/>
    <property type="molecule type" value="Genomic_DNA"/>
</dbReference>
<dbReference type="InterPro" id="IPR021519">
    <property type="entry name" value="DUF3182"/>
</dbReference>
<name>A0A2R3QV20_ECTME</name>
<proteinExistence type="predicted"/>
<dbReference type="Pfam" id="PF11379">
    <property type="entry name" value="DUF3182"/>
    <property type="match status" value="1"/>
</dbReference>